<dbReference type="Proteomes" id="UP000729701">
    <property type="component" value="Unassembled WGS sequence"/>
</dbReference>
<name>A0A951UQJ8_9CYAN</name>
<comment type="caution">
    <text evidence="1">The sequence shown here is derived from an EMBL/GenBank/DDBJ whole genome shotgun (WGS) entry which is preliminary data.</text>
</comment>
<evidence type="ECO:0000313" key="2">
    <source>
        <dbReference type="Proteomes" id="UP000729701"/>
    </source>
</evidence>
<evidence type="ECO:0000313" key="1">
    <source>
        <dbReference type="EMBL" id="MBW4666478.1"/>
    </source>
</evidence>
<dbReference type="AlphaFoldDB" id="A0A951UQJ8"/>
<organism evidence="1 2">
    <name type="scientific">Cyanomargarita calcarea GSE-NOS-MK-12-04C</name>
    <dbReference type="NCBI Taxonomy" id="2839659"/>
    <lineage>
        <taxon>Bacteria</taxon>
        <taxon>Bacillati</taxon>
        <taxon>Cyanobacteriota</taxon>
        <taxon>Cyanophyceae</taxon>
        <taxon>Nostocales</taxon>
        <taxon>Cyanomargaritaceae</taxon>
        <taxon>Cyanomargarita</taxon>
    </lineage>
</organism>
<protein>
    <submittedName>
        <fullName evidence="1">Uncharacterized protein</fullName>
    </submittedName>
</protein>
<gene>
    <name evidence="1" type="ORF">KME60_03280</name>
</gene>
<proteinExistence type="predicted"/>
<reference evidence="1" key="1">
    <citation type="submission" date="2021-05" db="EMBL/GenBank/DDBJ databases">
        <authorList>
            <person name="Pietrasiak N."/>
            <person name="Ward R."/>
            <person name="Stajich J.E."/>
            <person name="Kurbessoian T."/>
        </authorList>
    </citation>
    <scope>NUCLEOTIDE SEQUENCE</scope>
    <source>
        <strain evidence="1">GSE-NOS-MK-12-04C</strain>
    </source>
</reference>
<dbReference type="EMBL" id="JAHHGZ010000003">
    <property type="protein sequence ID" value="MBW4666478.1"/>
    <property type="molecule type" value="Genomic_DNA"/>
</dbReference>
<sequence length="129" mass="13787">MFITIEEAIAVVKQYAGIPVASFQWDESLLALLEGSRGLESYRPYIVAAFHLWSASGAVRQQLYEGDGAKFLKPEDLTPTITGLLATQEAIDGQLTGIPESWSIIKVRLLCGCSKVATTVTAGGGSLVI</sequence>
<reference evidence="1" key="2">
    <citation type="journal article" date="2022" name="Microbiol. Resour. Announc.">
        <title>Metagenome Sequencing to Explore Phylogenomics of Terrestrial Cyanobacteria.</title>
        <authorList>
            <person name="Ward R.D."/>
            <person name="Stajich J.E."/>
            <person name="Johansen J.R."/>
            <person name="Huntemann M."/>
            <person name="Clum A."/>
            <person name="Foster B."/>
            <person name="Foster B."/>
            <person name="Roux S."/>
            <person name="Palaniappan K."/>
            <person name="Varghese N."/>
            <person name="Mukherjee S."/>
            <person name="Reddy T.B.K."/>
            <person name="Daum C."/>
            <person name="Copeland A."/>
            <person name="Chen I.A."/>
            <person name="Ivanova N.N."/>
            <person name="Kyrpides N.C."/>
            <person name="Shapiro N."/>
            <person name="Eloe-Fadrosh E.A."/>
            <person name="Pietrasiak N."/>
        </authorList>
    </citation>
    <scope>NUCLEOTIDE SEQUENCE</scope>
    <source>
        <strain evidence="1">GSE-NOS-MK-12-04C</strain>
    </source>
</reference>
<accession>A0A951UQJ8</accession>